<gene>
    <name evidence="3" type="ORF">HNR19_003415</name>
</gene>
<reference evidence="3 4" key="1">
    <citation type="submission" date="2020-07" db="EMBL/GenBank/DDBJ databases">
        <title>Sequencing the genomes of 1000 actinobacteria strains.</title>
        <authorList>
            <person name="Klenk H.-P."/>
        </authorList>
    </citation>
    <scope>NUCLEOTIDE SEQUENCE [LARGE SCALE GENOMIC DNA]</scope>
    <source>
        <strain evidence="3 4">DSM 103833</strain>
    </source>
</reference>
<dbReference type="PANTHER" id="PTHR13847">
    <property type="entry name" value="SARCOSINE DEHYDROGENASE-RELATED"/>
    <property type="match status" value="1"/>
</dbReference>
<dbReference type="SUPFAM" id="SSF54373">
    <property type="entry name" value="FAD-linked reductases, C-terminal domain"/>
    <property type="match status" value="1"/>
</dbReference>
<evidence type="ECO:0000313" key="3">
    <source>
        <dbReference type="EMBL" id="NYJ02717.1"/>
    </source>
</evidence>
<evidence type="ECO:0000256" key="1">
    <source>
        <dbReference type="ARBA" id="ARBA00023002"/>
    </source>
</evidence>
<dbReference type="Gene3D" id="3.30.9.10">
    <property type="entry name" value="D-Amino Acid Oxidase, subunit A, domain 2"/>
    <property type="match status" value="2"/>
</dbReference>
<dbReference type="GO" id="GO:0043799">
    <property type="term" value="F:glycine oxidase activity"/>
    <property type="evidence" value="ECO:0007669"/>
    <property type="project" value="UniProtKB-EC"/>
</dbReference>
<dbReference type="Pfam" id="PF01266">
    <property type="entry name" value="DAO"/>
    <property type="match status" value="1"/>
</dbReference>
<organism evidence="3 4">
    <name type="scientific">Nocardioides thalensis</name>
    <dbReference type="NCBI Taxonomy" id="1914755"/>
    <lineage>
        <taxon>Bacteria</taxon>
        <taxon>Bacillati</taxon>
        <taxon>Actinomycetota</taxon>
        <taxon>Actinomycetes</taxon>
        <taxon>Propionibacteriales</taxon>
        <taxon>Nocardioidaceae</taxon>
        <taxon>Nocardioides</taxon>
    </lineage>
</organism>
<dbReference type="Gene3D" id="3.50.50.60">
    <property type="entry name" value="FAD/NAD(P)-binding domain"/>
    <property type="match status" value="2"/>
</dbReference>
<dbReference type="EMBL" id="JACCFP010000001">
    <property type="protein sequence ID" value="NYJ02717.1"/>
    <property type="molecule type" value="Genomic_DNA"/>
</dbReference>
<accession>A0A853C620</accession>
<sequence length="347" mass="35766">MRITVLGAGVVGLAVADELLQRGHAVQVVDPAPGSGASYAAAGMLSPSAEAWHGEDDLLRLGLASLELWPAFAARLGVPLGAAGTLLVGYDAGDLQQVERQVALLARHGRRVDLLDRRAISALEPSVGRVAGGALLADDLSVDPRAVVRALLERVPVGPTAPAGVDLTDLADVAVVATGSRLPAPYTSLVRGVRGEILRLRSTDPPTRTVRGWVRGEPAYVVPRPGPGAVEVVVGATSEEHDEPPVVTGGGVLRLLAAARELWPALDRAELVEVTARDRPGTPDNLPLVGPAGDDGVVLAAGLYRHGVLLAPLVARLVADHLESGLVDPAVDPGRFTTASPPLRGAP</sequence>
<evidence type="ECO:0000313" key="4">
    <source>
        <dbReference type="Proteomes" id="UP000530424"/>
    </source>
</evidence>
<comment type="caution">
    <text evidence="3">The sequence shown here is derived from an EMBL/GenBank/DDBJ whole genome shotgun (WGS) entry which is preliminary data.</text>
</comment>
<dbReference type="InterPro" id="IPR036188">
    <property type="entry name" value="FAD/NAD-bd_sf"/>
</dbReference>
<name>A0A853C620_9ACTN</name>
<proteinExistence type="predicted"/>
<dbReference type="GO" id="GO:0005737">
    <property type="term" value="C:cytoplasm"/>
    <property type="evidence" value="ECO:0007669"/>
    <property type="project" value="TreeGrafter"/>
</dbReference>
<dbReference type="InterPro" id="IPR006076">
    <property type="entry name" value="FAD-dep_OxRdtase"/>
</dbReference>
<dbReference type="AlphaFoldDB" id="A0A853C620"/>
<dbReference type="EC" id="1.4.3.19" evidence="3"/>
<dbReference type="SUPFAM" id="SSF51905">
    <property type="entry name" value="FAD/NAD(P)-binding domain"/>
    <property type="match status" value="1"/>
</dbReference>
<feature type="domain" description="FAD dependent oxidoreductase" evidence="2">
    <location>
        <begin position="2"/>
        <end position="320"/>
    </location>
</feature>
<dbReference type="Proteomes" id="UP000530424">
    <property type="component" value="Unassembled WGS sequence"/>
</dbReference>
<protein>
    <submittedName>
        <fullName evidence="3">Glycine oxidase</fullName>
        <ecNumber evidence="3">1.4.3.19</ecNumber>
    </submittedName>
</protein>
<dbReference type="RefSeq" id="WP_218910296.1">
    <property type="nucleotide sequence ID" value="NZ_JACCFP010000001.1"/>
</dbReference>
<dbReference type="PANTHER" id="PTHR13847:SF289">
    <property type="entry name" value="GLYCINE OXIDASE"/>
    <property type="match status" value="1"/>
</dbReference>
<evidence type="ECO:0000259" key="2">
    <source>
        <dbReference type="Pfam" id="PF01266"/>
    </source>
</evidence>
<keyword evidence="4" id="KW-1185">Reference proteome</keyword>
<keyword evidence="1 3" id="KW-0560">Oxidoreductase</keyword>